<dbReference type="InterPro" id="IPR050282">
    <property type="entry name" value="Cycloisomerase_2"/>
</dbReference>
<dbReference type="InterPro" id="IPR019405">
    <property type="entry name" value="Lactonase_7-beta_prop"/>
</dbReference>
<dbReference type="SUPFAM" id="SSF50974">
    <property type="entry name" value="Nitrous oxide reductase, N-terminal domain"/>
    <property type="match status" value="1"/>
</dbReference>
<gene>
    <name evidence="3" type="ORF">E1956_19575</name>
</gene>
<dbReference type="EMBL" id="CP038149">
    <property type="protein sequence ID" value="QBR00712.1"/>
    <property type="molecule type" value="Genomic_DNA"/>
</dbReference>
<comment type="similarity">
    <text evidence="1">Belongs to the cycloisomerase 2 family.</text>
</comment>
<dbReference type="Proteomes" id="UP000295727">
    <property type="component" value="Chromosome 2"/>
</dbReference>
<name>A0A4P7D2J2_9BURK</name>
<dbReference type="PANTHER" id="PTHR30344:SF1">
    <property type="entry name" value="6-PHOSPHOGLUCONOLACTONASE"/>
    <property type="match status" value="1"/>
</dbReference>
<proteinExistence type="inferred from homology"/>
<dbReference type="InterPro" id="IPR011045">
    <property type="entry name" value="N2O_reductase_N"/>
</dbReference>
<evidence type="ECO:0000256" key="1">
    <source>
        <dbReference type="ARBA" id="ARBA00005564"/>
    </source>
</evidence>
<evidence type="ECO:0000313" key="4">
    <source>
        <dbReference type="Proteomes" id="UP000295727"/>
    </source>
</evidence>
<evidence type="ECO:0000313" key="3">
    <source>
        <dbReference type="EMBL" id="QBR00712.1"/>
    </source>
</evidence>
<evidence type="ECO:0000256" key="2">
    <source>
        <dbReference type="ARBA" id="ARBA00022526"/>
    </source>
</evidence>
<dbReference type="GO" id="GO:0017057">
    <property type="term" value="F:6-phosphogluconolactonase activity"/>
    <property type="evidence" value="ECO:0007669"/>
    <property type="project" value="TreeGrafter"/>
</dbReference>
<keyword evidence="4" id="KW-1185">Reference proteome</keyword>
<dbReference type="PANTHER" id="PTHR30344">
    <property type="entry name" value="6-PHOSPHOGLUCONOLACTONASE-RELATED"/>
    <property type="match status" value="1"/>
</dbReference>
<dbReference type="Gene3D" id="2.130.10.10">
    <property type="entry name" value="YVTN repeat-like/Quinoprotein amine dehydrogenase"/>
    <property type="match status" value="1"/>
</dbReference>
<accession>A0A4P7D2J2</accession>
<dbReference type="KEGG" id="ppai:E1956_19575"/>
<sequence>MHERYFVYVSNAHDGEIAVLHLDAARGTLTPHARVSADEAVMPLALAPDRRRLYAATRGERKQILVYAIDPRSGALVLETRTPIESSLAYLCAEAGGHFLLGASYGEHRLSLYRVDEVEHGRGVPVQVVDGIEHAHCVIVSDDGRYAYVSSLGSDRVFCFALDETDGLRAIGTVDLEKGFGPRHLRFSPQGDVLYVLSEFRATVAAFARDAATGQLTPLGVSPRANELAHLNDGFARPNATHPVQPDPAVLARLVWAADIHGSPDGRFVYASERTSSRLLTLRVAQDGTLEPVSSVETETQPRGFRLDPSGRFLVACGEKSPHVSLYRVDAQSGALALAARCAGGQGANWVEIVAAQDGADAVDAHQAS</sequence>
<dbReference type="Pfam" id="PF10282">
    <property type="entry name" value="Lactonase"/>
    <property type="match status" value="1"/>
</dbReference>
<keyword evidence="2" id="KW-0119">Carbohydrate metabolism</keyword>
<reference evidence="3 4" key="1">
    <citation type="submission" date="2019-03" db="EMBL/GenBank/DDBJ databases">
        <title>Paraburkholderia sp. 7MH5, isolated from subtropical forest soil.</title>
        <authorList>
            <person name="Gao Z.-H."/>
            <person name="Qiu L.-H."/>
        </authorList>
    </citation>
    <scope>NUCLEOTIDE SEQUENCE [LARGE SCALE GENOMIC DNA]</scope>
    <source>
        <strain evidence="3 4">7MH5</strain>
    </source>
</reference>
<protein>
    <submittedName>
        <fullName evidence="3">6-phosphogluconolactonase</fullName>
    </submittedName>
</protein>
<dbReference type="InterPro" id="IPR015943">
    <property type="entry name" value="WD40/YVTN_repeat-like_dom_sf"/>
</dbReference>
<keyword evidence="2" id="KW-0313">Glucose metabolism</keyword>
<dbReference type="GO" id="GO:0005829">
    <property type="term" value="C:cytosol"/>
    <property type="evidence" value="ECO:0007669"/>
    <property type="project" value="TreeGrafter"/>
</dbReference>
<dbReference type="AlphaFoldDB" id="A0A4P7D2J2"/>
<dbReference type="OrthoDB" id="9790815at2"/>
<organism evidence="3 4">
    <name type="scientific">Paraburkholderia pallida</name>
    <dbReference type="NCBI Taxonomy" id="2547399"/>
    <lineage>
        <taxon>Bacteria</taxon>
        <taxon>Pseudomonadati</taxon>
        <taxon>Pseudomonadota</taxon>
        <taxon>Betaproteobacteria</taxon>
        <taxon>Burkholderiales</taxon>
        <taxon>Burkholderiaceae</taxon>
        <taxon>Paraburkholderia</taxon>
    </lineage>
</organism>
<dbReference type="GO" id="GO:0006006">
    <property type="term" value="P:glucose metabolic process"/>
    <property type="evidence" value="ECO:0007669"/>
    <property type="project" value="UniProtKB-KW"/>
</dbReference>